<keyword evidence="2" id="KW-0812">Transmembrane</keyword>
<dbReference type="Proteomes" id="UP000004728">
    <property type="component" value="Unassembled WGS sequence"/>
</dbReference>
<evidence type="ECO:0000313" key="4">
    <source>
        <dbReference type="Proteomes" id="UP000004728"/>
    </source>
</evidence>
<keyword evidence="2" id="KW-0472">Membrane</keyword>
<dbReference type="InterPro" id="IPR010131">
    <property type="entry name" value="MdtP/NodT-like"/>
</dbReference>
<evidence type="ECO:0000256" key="2">
    <source>
        <dbReference type="RuleBase" id="RU362097"/>
    </source>
</evidence>
<dbReference type="EMBL" id="AEWJ01000024">
    <property type="protein sequence ID" value="EGD59915.1"/>
    <property type="molecule type" value="Genomic_DNA"/>
</dbReference>
<feature type="chain" id="PRO_5001438433" evidence="2">
    <location>
        <begin position="24"/>
        <end position="476"/>
    </location>
</feature>
<keyword evidence="4" id="KW-1185">Reference proteome</keyword>
<dbReference type="GO" id="GO:0015562">
    <property type="term" value="F:efflux transmembrane transporter activity"/>
    <property type="evidence" value="ECO:0007669"/>
    <property type="project" value="InterPro"/>
</dbReference>
<dbReference type="InterPro" id="IPR003423">
    <property type="entry name" value="OMP_efflux"/>
</dbReference>
<dbReference type="AlphaFoldDB" id="F1Z6D3"/>
<dbReference type="Gene3D" id="2.20.200.10">
    <property type="entry name" value="Outer membrane efflux proteins (OEP)"/>
    <property type="match status" value="1"/>
</dbReference>
<dbReference type="PROSITE" id="PS51257">
    <property type="entry name" value="PROKAR_LIPOPROTEIN"/>
    <property type="match status" value="1"/>
</dbReference>
<accession>F1Z6D3</accession>
<dbReference type="eggNOG" id="COG1538">
    <property type="taxonomic scope" value="Bacteria"/>
</dbReference>
<dbReference type="PANTHER" id="PTHR30203:SF21">
    <property type="entry name" value="OUTER MEMBRANE COMPONENT OF MULTIDRUG EFFLUX PUMP-RELATED"/>
    <property type="match status" value="1"/>
</dbReference>
<dbReference type="SUPFAM" id="SSF56954">
    <property type="entry name" value="Outer membrane efflux proteins (OEP)"/>
    <property type="match status" value="1"/>
</dbReference>
<evidence type="ECO:0000313" key="3">
    <source>
        <dbReference type="EMBL" id="EGD59915.1"/>
    </source>
</evidence>
<protein>
    <submittedName>
        <fullName evidence="3">RND efflux system outer membrane lipoprotein</fullName>
    </submittedName>
</protein>
<dbReference type="NCBIfam" id="TIGR01845">
    <property type="entry name" value="outer_NodT"/>
    <property type="match status" value="1"/>
</dbReference>
<dbReference type="STRING" id="983920.Y88_2355"/>
<evidence type="ECO:0000256" key="1">
    <source>
        <dbReference type="ARBA" id="ARBA00007613"/>
    </source>
</evidence>
<comment type="caution">
    <text evidence="3">The sequence shown here is derived from an EMBL/GenBank/DDBJ whole genome shotgun (WGS) entry which is preliminary data.</text>
</comment>
<sequence>MPRRLAGKRLAGSGVLVSAFALAGCVMGPNYHVPEKAAASQAVAKAPFHEAPTTPGVTADTLPPRWWHMYDDPVLDKLEEDALAANTELRIAGANLARAQAFTRVTEGQGELEYSVDVMAERARLSGESFLRPNSVPVASIGEVKGAVNYQLDLFGRIKRSIEAARADEQASAAVIGAVKVTVAAEVAKAYIGQCAAREAQELAERQVEINEHALEVAKRINDAGRSSVGGVTEAEHRLALAKSAVPIRRARARAELYRLAFLLGRAPADYPREAERCHEIPKIERPLPIGDGAALIARRPDVRVAERELASATARVGVATASLYPDISIGVSGGAFGFIKDLGTAPANMWGVGGLLHWTIPTKSERARVRAANAEADAALAHFDGVVLDALRETETALAMYAEDHNRAVSIADALVAAREEAKEARELREGGRTPLLSAIGGQQTEIAAEIADSDIREAVALDQVGLFLALGGGW</sequence>
<dbReference type="OrthoDB" id="9770517at2"/>
<keyword evidence="2" id="KW-0564">Palmitate</keyword>
<feature type="signal peptide" evidence="2">
    <location>
        <begin position="1"/>
        <end position="23"/>
    </location>
</feature>
<proteinExistence type="inferred from homology"/>
<gene>
    <name evidence="3" type="ORF">Y88_2355</name>
</gene>
<dbReference type="Pfam" id="PF02321">
    <property type="entry name" value="OEP"/>
    <property type="match status" value="2"/>
</dbReference>
<dbReference type="PANTHER" id="PTHR30203">
    <property type="entry name" value="OUTER MEMBRANE CATION EFFLUX PROTEIN"/>
    <property type="match status" value="1"/>
</dbReference>
<dbReference type="InParanoid" id="F1Z6D3"/>
<comment type="subcellular location">
    <subcellularLocation>
        <location evidence="2">Cell membrane</location>
        <topology evidence="2">Lipid-anchor</topology>
    </subcellularLocation>
</comment>
<name>F1Z6D3_9SPHN</name>
<dbReference type="HOGENOM" id="CLU_012817_13_0_5"/>
<organism evidence="3 4">
    <name type="scientific">Novosphingobium nitrogenifigens DSM 19370</name>
    <dbReference type="NCBI Taxonomy" id="983920"/>
    <lineage>
        <taxon>Bacteria</taxon>
        <taxon>Pseudomonadati</taxon>
        <taxon>Pseudomonadota</taxon>
        <taxon>Alphaproteobacteria</taxon>
        <taxon>Sphingomonadales</taxon>
        <taxon>Sphingomonadaceae</taxon>
        <taxon>Novosphingobium</taxon>
    </lineage>
</organism>
<reference evidence="3 4" key="1">
    <citation type="journal article" date="2012" name="J. Bacteriol.">
        <title>Draft Genome Sequence of Novosphingobium nitrogenifigens Y88T.</title>
        <authorList>
            <person name="Strabala T.J."/>
            <person name="Macdonald L."/>
            <person name="Liu V."/>
            <person name="Smit A.M."/>
        </authorList>
    </citation>
    <scope>NUCLEOTIDE SEQUENCE [LARGE SCALE GENOMIC DNA]</scope>
    <source>
        <strain evidence="3 4">DSM 19370</strain>
    </source>
</reference>
<keyword evidence="2 3" id="KW-0449">Lipoprotein</keyword>
<dbReference type="Gene3D" id="1.20.1600.10">
    <property type="entry name" value="Outer membrane efflux proteins (OEP)"/>
    <property type="match status" value="1"/>
</dbReference>
<dbReference type="RefSeq" id="WP_008069794.1">
    <property type="nucleotide sequence ID" value="NZ_AQWK01000003.1"/>
</dbReference>
<comment type="similarity">
    <text evidence="1 2">Belongs to the outer membrane factor (OMF) (TC 1.B.17) family.</text>
</comment>
<dbReference type="GO" id="GO:0005886">
    <property type="term" value="C:plasma membrane"/>
    <property type="evidence" value="ECO:0007669"/>
    <property type="project" value="UniProtKB-SubCell"/>
</dbReference>
<keyword evidence="2" id="KW-0732">Signal</keyword>
<keyword evidence="2" id="KW-1134">Transmembrane beta strand</keyword>